<gene>
    <name evidence="16" type="primary">pyk</name>
    <name evidence="16" type="ORF">ENJ40_02410</name>
</gene>
<evidence type="ECO:0000256" key="6">
    <source>
        <dbReference type="ARBA" id="ARBA00022741"/>
    </source>
</evidence>
<dbReference type="InterPro" id="IPR015793">
    <property type="entry name" value="Pyrv_Knase_brl"/>
</dbReference>
<dbReference type="SUPFAM" id="SSF51621">
    <property type="entry name" value="Phosphoenolpyruvate/pyruvate domain"/>
    <property type="match status" value="1"/>
</dbReference>
<keyword evidence="11 16" id="KW-0670">Pyruvate</keyword>
<protein>
    <recommendedName>
        <fullName evidence="3 12">Pyruvate kinase</fullName>
        <ecNumber evidence="3 12">2.7.1.40</ecNumber>
    </recommendedName>
</protein>
<evidence type="ECO:0000256" key="1">
    <source>
        <dbReference type="ARBA" id="ARBA00004997"/>
    </source>
</evidence>
<proteinExistence type="inferred from homology"/>
<dbReference type="InterPro" id="IPR015813">
    <property type="entry name" value="Pyrv/PenolPyrv_kinase-like_dom"/>
</dbReference>
<dbReference type="Proteomes" id="UP000886043">
    <property type="component" value="Unassembled WGS sequence"/>
</dbReference>
<keyword evidence="7 13" id="KW-0418">Kinase</keyword>
<feature type="domain" description="Pyruvate kinase C-terminal" evidence="15">
    <location>
        <begin position="367"/>
        <end position="449"/>
    </location>
</feature>
<reference evidence="16" key="1">
    <citation type="journal article" date="2020" name="mSystems">
        <title>Genome- and Community-Level Interaction Insights into Carbon Utilization and Element Cycling Functions of Hydrothermarchaeota in Hydrothermal Sediment.</title>
        <authorList>
            <person name="Zhou Z."/>
            <person name="Liu Y."/>
            <person name="Xu W."/>
            <person name="Pan J."/>
            <person name="Luo Z.H."/>
            <person name="Li M."/>
        </authorList>
    </citation>
    <scope>NUCLEOTIDE SEQUENCE [LARGE SCALE GENOMIC DNA]</scope>
    <source>
        <strain evidence="16">HyVt-483</strain>
    </source>
</reference>
<comment type="similarity">
    <text evidence="2 13">Belongs to the pyruvate kinase family.</text>
</comment>
<keyword evidence="9 13" id="KW-0460">Magnesium</keyword>
<evidence type="ECO:0000256" key="8">
    <source>
        <dbReference type="ARBA" id="ARBA00022840"/>
    </source>
</evidence>
<dbReference type="Gene3D" id="2.40.33.10">
    <property type="entry name" value="PK beta-barrel domain-like"/>
    <property type="match status" value="1"/>
</dbReference>
<dbReference type="Gene3D" id="3.20.20.60">
    <property type="entry name" value="Phosphoenolpyruvate-binding domains"/>
    <property type="match status" value="1"/>
</dbReference>
<comment type="catalytic activity">
    <reaction evidence="13">
        <text>pyruvate + ATP = phosphoenolpyruvate + ADP + H(+)</text>
        <dbReference type="Rhea" id="RHEA:18157"/>
        <dbReference type="ChEBI" id="CHEBI:15361"/>
        <dbReference type="ChEBI" id="CHEBI:15378"/>
        <dbReference type="ChEBI" id="CHEBI:30616"/>
        <dbReference type="ChEBI" id="CHEBI:58702"/>
        <dbReference type="ChEBI" id="CHEBI:456216"/>
        <dbReference type="EC" id="2.7.1.40"/>
    </reaction>
</comment>
<dbReference type="EC" id="2.7.1.40" evidence="3 12"/>
<dbReference type="InterPro" id="IPR040442">
    <property type="entry name" value="Pyrv_kinase-like_dom_sf"/>
</dbReference>
<dbReference type="SUPFAM" id="SSF50800">
    <property type="entry name" value="PK beta-barrel domain-like"/>
    <property type="match status" value="1"/>
</dbReference>
<comment type="pathway">
    <text evidence="1 13">Carbohydrate degradation; glycolysis; pyruvate from D-glyceraldehyde 3-phosphate: step 5/5.</text>
</comment>
<evidence type="ECO:0000256" key="3">
    <source>
        <dbReference type="ARBA" id="ARBA00012142"/>
    </source>
</evidence>
<dbReference type="GO" id="GO:0030955">
    <property type="term" value="F:potassium ion binding"/>
    <property type="evidence" value="ECO:0007669"/>
    <property type="project" value="UniProtKB-UniRule"/>
</dbReference>
<dbReference type="PRINTS" id="PR01050">
    <property type="entry name" value="PYRUVTKNASE"/>
</dbReference>
<keyword evidence="6" id="KW-0547">Nucleotide-binding</keyword>
<dbReference type="SUPFAM" id="SSF52935">
    <property type="entry name" value="PK C-terminal domain-like"/>
    <property type="match status" value="1"/>
</dbReference>
<dbReference type="InterPro" id="IPR015806">
    <property type="entry name" value="Pyrv_Knase_insert_dom_sf"/>
</dbReference>
<keyword evidence="8" id="KW-0067">ATP-binding</keyword>
<dbReference type="Pfam" id="PF00224">
    <property type="entry name" value="PK"/>
    <property type="match status" value="1"/>
</dbReference>
<evidence type="ECO:0000256" key="2">
    <source>
        <dbReference type="ARBA" id="ARBA00008663"/>
    </source>
</evidence>
<dbReference type="EMBL" id="DRMH01000022">
    <property type="protein sequence ID" value="HFC97299.1"/>
    <property type="molecule type" value="Genomic_DNA"/>
</dbReference>
<evidence type="ECO:0000256" key="11">
    <source>
        <dbReference type="ARBA" id="ARBA00023317"/>
    </source>
</evidence>
<dbReference type="NCBIfam" id="NF004491">
    <property type="entry name" value="PRK05826.1"/>
    <property type="match status" value="1"/>
</dbReference>
<dbReference type="InterPro" id="IPR001697">
    <property type="entry name" value="Pyr_Knase"/>
</dbReference>
<dbReference type="Gene3D" id="3.40.1380.20">
    <property type="entry name" value="Pyruvate kinase, C-terminal domain"/>
    <property type="match status" value="1"/>
</dbReference>
<name>A0A7C3GG67_9BACT</name>
<dbReference type="NCBIfam" id="TIGR01064">
    <property type="entry name" value="pyruv_kin"/>
    <property type="match status" value="1"/>
</dbReference>
<evidence type="ECO:0000256" key="10">
    <source>
        <dbReference type="ARBA" id="ARBA00023152"/>
    </source>
</evidence>
<sequence>MKSYPKSKIVATIGPASSSPRTLQRMIQAGASIARLNLAHGTPELHEGYIASIRAAARAAGRRVAILADLPGPKIRVGVLPREPLELKKGIRVFLVPREQTDDPRTIPIPLPGLLEVLQPRHSVYLNDGLIQLMVEEISGGRARARVVVGGELFSHKGVNFPGINLGLSPFTEEDQRLMAFALAHGVEAISLSFVEGPEDVRRAREYARSLGYSPFLIAKIERAQAVKNFSAILEEADGIMIARGDLGVEIPIEEIAVVQKTLIEKANLAGKVVITATQMLKSMTHNRRPTRAEVTDVANAILDGTDGLMLSEETAAGLYPVEAVKMMARIARITEKERKYFPVRENILPSLHKGKISLDDVLSLDVFTTVEHLKVKAVIIPTDTGTTATKVARFRLPVWIYAFSPHESTCQRLLFYYGVHPVLLTESLSDWQGFALHWLRKNVLKEGLIVSLQRTFLGSYQSYRLELIELER</sequence>
<evidence type="ECO:0000256" key="9">
    <source>
        <dbReference type="ARBA" id="ARBA00022842"/>
    </source>
</evidence>
<dbReference type="InterPro" id="IPR015795">
    <property type="entry name" value="Pyrv_Knase_C"/>
</dbReference>
<dbReference type="Pfam" id="PF02887">
    <property type="entry name" value="PK_C"/>
    <property type="match status" value="1"/>
</dbReference>
<evidence type="ECO:0000313" key="16">
    <source>
        <dbReference type="EMBL" id="HFC97299.1"/>
    </source>
</evidence>
<feature type="domain" description="Pyruvate kinase barrel" evidence="14">
    <location>
        <begin position="5"/>
        <end position="325"/>
    </location>
</feature>
<evidence type="ECO:0000259" key="14">
    <source>
        <dbReference type="Pfam" id="PF00224"/>
    </source>
</evidence>
<dbReference type="InterPro" id="IPR036918">
    <property type="entry name" value="Pyrv_Knase_C_sf"/>
</dbReference>
<keyword evidence="4 13" id="KW-0808">Transferase</keyword>
<keyword evidence="10 13" id="KW-0324">Glycolysis</keyword>
<dbReference type="PANTHER" id="PTHR11817">
    <property type="entry name" value="PYRUVATE KINASE"/>
    <property type="match status" value="1"/>
</dbReference>
<evidence type="ECO:0000259" key="15">
    <source>
        <dbReference type="Pfam" id="PF02887"/>
    </source>
</evidence>
<dbReference type="InterPro" id="IPR011037">
    <property type="entry name" value="Pyrv_Knase-like_insert_dom_sf"/>
</dbReference>
<dbReference type="GO" id="GO:0004743">
    <property type="term" value="F:pyruvate kinase activity"/>
    <property type="evidence" value="ECO:0007669"/>
    <property type="project" value="UniProtKB-UniRule"/>
</dbReference>
<accession>A0A7C3GG67</accession>
<comment type="caution">
    <text evidence="16">The sequence shown here is derived from an EMBL/GenBank/DDBJ whole genome shotgun (WGS) entry which is preliminary data.</text>
</comment>
<evidence type="ECO:0000256" key="12">
    <source>
        <dbReference type="NCBIfam" id="TIGR01064"/>
    </source>
</evidence>
<dbReference type="GO" id="GO:0005524">
    <property type="term" value="F:ATP binding"/>
    <property type="evidence" value="ECO:0007669"/>
    <property type="project" value="UniProtKB-KW"/>
</dbReference>
<evidence type="ECO:0000256" key="7">
    <source>
        <dbReference type="ARBA" id="ARBA00022777"/>
    </source>
</evidence>
<dbReference type="GO" id="GO:0016301">
    <property type="term" value="F:kinase activity"/>
    <property type="evidence" value="ECO:0007669"/>
    <property type="project" value="UniProtKB-KW"/>
</dbReference>
<dbReference type="AlphaFoldDB" id="A0A7C3GG67"/>
<dbReference type="GO" id="GO:0000287">
    <property type="term" value="F:magnesium ion binding"/>
    <property type="evidence" value="ECO:0007669"/>
    <property type="project" value="UniProtKB-UniRule"/>
</dbReference>
<evidence type="ECO:0000256" key="13">
    <source>
        <dbReference type="RuleBase" id="RU000504"/>
    </source>
</evidence>
<evidence type="ECO:0000256" key="4">
    <source>
        <dbReference type="ARBA" id="ARBA00022679"/>
    </source>
</evidence>
<evidence type="ECO:0000256" key="5">
    <source>
        <dbReference type="ARBA" id="ARBA00022723"/>
    </source>
</evidence>
<dbReference type="UniPathway" id="UPA00109">
    <property type="reaction ID" value="UER00188"/>
</dbReference>
<keyword evidence="5" id="KW-0479">Metal-binding</keyword>
<organism evidence="16">
    <name type="scientific">Thermosulfurimonas dismutans</name>
    <dbReference type="NCBI Taxonomy" id="999894"/>
    <lineage>
        <taxon>Bacteria</taxon>
        <taxon>Pseudomonadati</taxon>
        <taxon>Thermodesulfobacteriota</taxon>
        <taxon>Thermodesulfobacteria</taxon>
        <taxon>Thermodesulfobacteriales</taxon>
        <taxon>Thermodesulfobacteriaceae</taxon>
        <taxon>Thermosulfurimonas</taxon>
    </lineage>
</organism>